<proteinExistence type="predicted"/>
<dbReference type="PROSITE" id="PS50887">
    <property type="entry name" value="GGDEF"/>
    <property type="match status" value="1"/>
</dbReference>
<gene>
    <name evidence="2" type="ORF">MNBD_GAMMA13-1080</name>
</gene>
<dbReference type="NCBIfam" id="TIGR00254">
    <property type="entry name" value="GGDEF"/>
    <property type="match status" value="1"/>
</dbReference>
<dbReference type="AlphaFoldDB" id="A0A3B0Z6U6"/>
<dbReference type="EMBL" id="UOFK01000354">
    <property type="protein sequence ID" value="VAW83197.1"/>
    <property type="molecule type" value="Genomic_DNA"/>
</dbReference>
<dbReference type="Gene3D" id="3.30.70.270">
    <property type="match status" value="1"/>
</dbReference>
<organism evidence="2">
    <name type="scientific">hydrothermal vent metagenome</name>
    <dbReference type="NCBI Taxonomy" id="652676"/>
    <lineage>
        <taxon>unclassified sequences</taxon>
        <taxon>metagenomes</taxon>
        <taxon>ecological metagenomes</taxon>
    </lineage>
</organism>
<evidence type="ECO:0000313" key="2">
    <source>
        <dbReference type="EMBL" id="VAW83197.1"/>
    </source>
</evidence>
<protein>
    <recommendedName>
        <fullName evidence="1">GGDEF domain-containing protein</fullName>
    </recommendedName>
</protein>
<dbReference type="InterPro" id="IPR050469">
    <property type="entry name" value="Diguanylate_Cyclase"/>
</dbReference>
<dbReference type="InterPro" id="IPR043128">
    <property type="entry name" value="Rev_trsase/Diguanyl_cyclase"/>
</dbReference>
<accession>A0A3B0Z6U6</accession>
<name>A0A3B0Z6U6_9ZZZZ</name>
<feature type="non-terminal residue" evidence="2">
    <location>
        <position position="412"/>
    </location>
</feature>
<sequence length="412" mass="45569">MRATMAADVHNLATWKNIGASKGLLESLVPRAQCFCFYDIDRGCIWSSDGVEDYEIDNFVVDLPGEIVAGNDPEATFLKRTLSSGRVLVLMPVYDAAKNGLGLLLAIFSRNAGKSSSFNPSVLEKILLPAARIIGETLHLTQQLDAAQERIAEVDGELELVYRVDEKIHGTSRSHVGLAQLIGQSGRFLGIAYSVLLLPGKRIRISATHSSWKSVDRKAVDKYLVEKLFPQIEGERSPRIFSVPAVEGSDQIADQGYQVMLSPLLDSSGNLEGAIAQLSRVDGEPFDNSHKRFMAHIIRKVEYVIRQSFDPLTGLLNRSGFEAQLRESGKAFKSKDDIHQIIRFDLDNLHLVNDTFGRDAGDQVLLRFAAMLEEVLPRNAVGTRLNAEDFAILQTHSSREDAVALADLVRKR</sequence>
<dbReference type="Pfam" id="PF00990">
    <property type="entry name" value="GGDEF"/>
    <property type="match status" value="1"/>
</dbReference>
<dbReference type="SMART" id="SM00267">
    <property type="entry name" value="GGDEF"/>
    <property type="match status" value="1"/>
</dbReference>
<dbReference type="SUPFAM" id="SSF55073">
    <property type="entry name" value="Nucleotide cyclase"/>
    <property type="match status" value="1"/>
</dbReference>
<dbReference type="PANTHER" id="PTHR45138:SF9">
    <property type="entry name" value="DIGUANYLATE CYCLASE DGCM-RELATED"/>
    <property type="match status" value="1"/>
</dbReference>
<dbReference type="InterPro" id="IPR000160">
    <property type="entry name" value="GGDEF_dom"/>
</dbReference>
<dbReference type="PANTHER" id="PTHR45138">
    <property type="entry name" value="REGULATORY COMPONENTS OF SENSORY TRANSDUCTION SYSTEM"/>
    <property type="match status" value="1"/>
</dbReference>
<dbReference type="GO" id="GO:0052621">
    <property type="term" value="F:diguanylate cyclase activity"/>
    <property type="evidence" value="ECO:0007669"/>
    <property type="project" value="TreeGrafter"/>
</dbReference>
<dbReference type="CDD" id="cd01949">
    <property type="entry name" value="GGDEF"/>
    <property type="match status" value="1"/>
</dbReference>
<reference evidence="2" key="1">
    <citation type="submission" date="2018-06" db="EMBL/GenBank/DDBJ databases">
        <authorList>
            <person name="Zhirakovskaya E."/>
        </authorList>
    </citation>
    <scope>NUCLEOTIDE SEQUENCE</scope>
</reference>
<dbReference type="InterPro" id="IPR029787">
    <property type="entry name" value="Nucleotide_cyclase"/>
</dbReference>
<evidence type="ECO:0000259" key="1">
    <source>
        <dbReference type="PROSITE" id="PS50887"/>
    </source>
</evidence>
<feature type="domain" description="GGDEF" evidence="1">
    <location>
        <begin position="337"/>
        <end position="412"/>
    </location>
</feature>